<name>A0A7S4A426_9STRA</name>
<accession>A0A7S4A426</accession>
<sequence length="130" mass="14104">MGCSSSQPAPPQEFFKVGNRVAAVKLQHVRRFRNPHTGEMEDTLFGAAWSPGIVTAVNEVQVMAKRYDRGSAYKVACQAQANKTRRVRKYTVTFDTGDCEADVPVDRIRADASPAPARPPGAAATEAARV</sequence>
<reference evidence="2" key="1">
    <citation type="submission" date="2021-01" db="EMBL/GenBank/DDBJ databases">
        <authorList>
            <person name="Corre E."/>
            <person name="Pelletier E."/>
            <person name="Niang G."/>
            <person name="Scheremetjew M."/>
            <person name="Finn R."/>
            <person name="Kale V."/>
            <person name="Holt S."/>
            <person name="Cochrane G."/>
            <person name="Meng A."/>
            <person name="Brown T."/>
            <person name="Cohen L."/>
        </authorList>
    </citation>
    <scope>NUCLEOTIDE SEQUENCE</scope>
    <source>
        <strain evidence="2">CCMP1756</strain>
    </source>
</reference>
<dbReference type="CDD" id="cd04508">
    <property type="entry name" value="Tudor_SF"/>
    <property type="match status" value="1"/>
</dbReference>
<organism evidence="2">
    <name type="scientific">Pelagomonas calceolata</name>
    <dbReference type="NCBI Taxonomy" id="35677"/>
    <lineage>
        <taxon>Eukaryota</taxon>
        <taxon>Sar</taxon>
        <taxon>Stramenopiles</taxon>
        <taxon>Ochrophyta</taxon>
        <taxon>Pelagophyceae</taxon>
        <taxon>Pelagomonadales</taxon>
        <taxon>Pelagomonadaceae</taxon>
        <taxon>Pelagomonas</taxon>
    </lineage>
</organism>
<dbReference type="EMBL" id="HBIW01021255">
    <property type="protein sequence ID" value="CAE0702885.1"/>
    <property type="molecule type" value="Transcribed_RNA"/>
</dbReference>
<feature type="region of interest" description="Disordered" evidence="1">
    <location>
        <begin position="111"/>
        <end position="130"/>
    </location>
</feature>
<dbReference type="AlphaFoldDB" id="A0A7S4A426"/>
<evidence type="ECO:0000313" key="2">
    <source>
        <dbReference type="EMBL" id="CAE0702885.1"/>
    </source>
</evidence>
<proteinExistence type="predicted"/>
<protein>
    <submittedName>
        <fullName evidence="2">Uncharacterized protein</fullName>
    </submittedName>
</protein>
<gene>
    <name evidence="2" type="ORF">PCAL00307_LOCUS18330</name>
</gene>
<evidence type="ECO:0000256" key="1">
    <source>
        <dbReference type="SAM" id="MobiDB-lite"/>
    </source>
</evidence>